<evidence type="ECO:0000313" key="2">
    <source>
        <dbReference type="EMBL" id="AGF77031.1"/>
    </source>
</evidence>
<dbReference type="STRING" id="1167006.UWK_00447"/>
<dbReference type="eggNOG" id="COG0189">
    <property type="taxonomic scope" value="Bacteria"/>
</dbReference>
<dbReference type="AlphaFoldDB" id="M1PKN3"/>
<sequence>MTRHPRVITSNREFPERLHTLSGGDIIACRLRLKYAEEHLLLDMLERGVQLIPSASSQLASRSKTFQARLFSHFMIPHTVVIYDIHGLLATVSLYGRHSIGKVILKHDRKNAGLGIHLFQDIEDVYTQAANNVLPYPFVLQPFVNNSRDIRVIILKDYIEAYERSNPDSFRNNLHCGGQAASVSLTKHQLALCRNVMERGSFPYAHLDLMITENSETYLAEINLRGGIRGAAIDPGSYQEKVKAIEETLLQDKLSPT</sequence>
<dbReference type="PANTHER" id="PTHR21621">
    <property type="entry name" value="RIBOSOMAL PROTEIN S6 MODIFICATION PROTEIN"/>
    <property type="match status" value="1"/>
</dbReference>
<dbReference type="KEGG" id="dsf:UWK_00447"/>
<dbReference type="PANTHER" id="PTHR21621:SF4">
    <property type="entry name" value="GLUTATHIONE SYNTHETASE"/>
    <property type="match status" value="1"/>
</dbReference>
<dbReference type="GO" id="GO:0004363">
    <property type="term" value="F:glutathione synthase activity"/>
    <property type="evidence" value="ECO:0007669"/>
    <property type="project" value="TreeGrafter"/>
</dbReference>
<feature type="domain" description="ATP-grasp fold RimK-type" evidence="1">
    <location>
        <begin position="102"/>
        <end position="230"/>
    </location>
</feature>
<organism evidence="2 3">
    <name type="scientific">Desulfocapsa sulfexigens (strain DSM 10523 / SB164P1)</name>
    <dbReference type="NCBI Taxonomy" id="1167006"/>
    <lineage>
        <taxon>Bacteria</taxon>
        <taxon>Pseudomonadati</taxon>
        <taxon>Thermodesulfobacteriota</taxon>
        <taxon>Desulfobulbia</taxon>
        <taxon>Desulfobulbales</taxon>
        <taxon>Desulfocapsaceae</taxon>
        <taxon>Desulfocapsa</taxon>
    </lineage>
</organism>
<evidence type="ECO:0000313" key="3">
    <source>
        <dbReference type="Proteomes" id="UP000011721"/>
    </source>
</evidence>
<reference evidence="3" key="1">
    <citation type="journal article" date="2013" name="Stand. Genomic Sci.">
        <title>Complete genome sequence of Desulfocapsa sulfexigens, a marine deltaproteobacterium specialized in disproportionating inorganic sulfur compounds.</title>
        <authorList>
            <person name="Finster K.W."/>
            <person name="Kjeldsen K.U."/>
            <person name="Kube M."/>
            <person name="Reinhardt R."/>
            <person name="Mussmann M."/>
            <person name="Amann R."/>
            <person name="Schreiber L."/>
        </authorList>
    </citation>
    <scope>NUCLEOTIDE SEQUENCE [LARGE SCALE GENOMIC DNA]</scope>
    <source>
        <strain evidence="3">DSM 10523 / SB164P1</strain>
    </source>
</reference>
<dbReference type="EMBL" id="CP003985">
    <property type="protein sequence ID" value="AGF77031.1"/>
    <property type="molecule type" value="Genomic_DNA"/>
</dbReference>
<keyword evidence="3" id="KW-1185">Reference proteome</keyword>
<accession>M1PKN3</accession>
<gene>
    <name evidence="2" type="ordered locus">UWK_00447</name>
</gene>
<dbReference type="SUPFAM" id="SSF56059">
    <property type="entry name" value="Glutathione synthetase ATP-binding domain-like"/>
    <property type="match status" value="1"/>
</dbReference>
<evidence type="ECO:0000259" key="1">
    <source>
        <dbReference type="Pfam" id="PF08443"/>
    </source>
</evidence>
<dbReference type="Gene3D" id="3.30.470.20">
    <property type="entry name" value="ATP-grasp fold, B domain"/>
    <property type="match status" value="1"/>
</dbReference>
<dbReference type="GO" id="GO:0005737">
    <property type="term" value="C:cytoplasm"/>
    <property type="evidence" value="ECO:0007669"/>
    <property type="project" value="TreeGrafter"/>
</dbReference>
<name>M1PKN3_DESSD</name>
<dbReference type="InterPro" id="IPR013651">
    <property type="entry name" value="ATP-grasp_RimK-type"/>
</dbReference>
<dbReference type="HOGENOM" id="CLU_1076568_0_0_7"/>
<dbReference type="RefSeq" id="WP_015402729.1">
    <property type="nucleotide sequence ID" value="NC_020304.1"/>
</dbReference>
<dbReference type="Pfam" id="PF08443">
    <property type="entry name" value="RimK"/>
    <property type="match status" value="1"/>
</dbReference>
<dbReference type="Proteomes" id="UP000011721">
    <property type="component" value="Chromosome"/>
</dbReference>
<proteinExistence type="predicted"/>
<protein>
    <submittedName>
        <fullName evidence="2">RimK-like protein</fullName>
    </submittedName>
</protein>